<gene>
    <name evidence="1" type="ORF">F7731_08765</name>
</gene>
<dbReference type="RefSeq" id="WP_151534378.1">
    <property type="nucleotide sequence ID" value="NZ_WBOS01000002.1"/>
</dbReference>
<keyword evidence="2" id="KW-1185">Reference proteome</keyword>
<dbReference type="OrthoDB" id="2903198at2"/>
<name>A0A6L3V8C5_9BACI</name>
<organism evidence="1 2">
    <name type="scientific">Cytobacillus depressus</name>
    <dbReference type="NCBI Taxonomy" id="1602942"/>
    <lineage>
        <taxon>Bacteria</taxon>
        <taxon>Bacillati</taxon>
        <taxon>Bacillota</taxon>
        <taxon>Bacilli</taxon>
        <taxon>Bacillales</taxon>
        <taxon>Bacillaceae</taxon>
        <taxon>Cytobacillus</taxon>
    </lineage>
</organism>
<protein>
    <submittedName>
        <fullName evidence="1">Uncharacterized protein</fullName>
    </submittedName>
</protein>
<reference evidence="1 2" key="1">
    <citation type="journal article" date="2016" name="Antonie Van Leeuwenhoek">
        <title>Bacillus depressus sp. nov., isolated from soil of a sunflower field.</title>
        <authorList>
            <person name="Wei X."/>
            <person name="Xin D."/>
            <person name="Xin Y."/>
            <person name="Zhang H."/>
            <person name="Wang T."/>
            <person name="Zhang J."/>
        </authorList>
    </citation>
    <scope>NUCLEOTIDE SEQUENCE [LARGE SCALE GENOMIC DNA]</scope>
    <source>
        <strain evidence="1 2">BZ1</strain>
    </source>
</reference>
<accession>A0A6L3V8C5</accession>
<dbReference type="AlphaFoldDB" id="A0A6L3V8C5"/>
<dbReference type="EMBL" id="WBOS01000002">
    <property type="protein sequence ID" value="KAB2337674.1"/>
    <property type="molecule type" value="Genomic_DNA"/>
</dbReference>
<sequence>MSLTNRDRTIIKDLNKFRVMDRDSIAEIYFSKTKDPKKSANNVLLRLLRDGEIQRSTAFTPYVYFGPDVSIKQNSQKIGHFLAILNVYKEIKRLGNLGTFLVEPKYGKKGIVEPDVFCQYRKTNFFIEVQRTVYSDKLMNEKLDRYIDLYNSGIMAAPFPHVLILSDQRYGIDGEYPFQVFQAETFTQFINGLKKEEPAPIKIKSAGLKLRIG</sequence>
<proteinExistence type="predicted"/>
<dbReference type="Proteomes" id="UP000481030">
    <property type="component" value="Unassembled WGS sequence"/>
</dbReference>
<comment type="caution">
    <text evidence="1">The sequence shown here is derived from an EMBL/GenBank/DDBJ whole genome shotgun (WGS) entry which is preliminary data.</text>
</comment>
<evidence type="ECO:0000313" key="2">
    <source>
        <dbReference type="Proteomes" id="UP000481030"/>
    </source>
</evidence>
<evidence type="ECO:0000313" key="1">
    <source>
        <dbReference type="EMBL" id="KAB2337674.1"/>
    </source>
</evidence>